<evidence type="ECO:0000256" key="1">
    <source>
        <dbReference type="ARBA" id="ARBA00022723"/>
    </source>
</evidence>
<dbReference type="OrthoDB" id="2822301at2759"/>
<keyword evidence="5" id="KW-1133">Transmembrane helix</keyword>
<name>A0A6A4LCY7_9ERIC</name>
<evidence type="ECO:0000256" key="3">
    <source>
        <dbReference type="ARBA" id="ARBA00022833"/>
    </source>
</evidence>
<keyword evidence="3" id="KW-0862">Zinc</keyword>
<reference evidence="7 8" key="1">
    <citation type="journal article" date="2019" name="Genome Biol. Evol.">
        <title>The Rhododendron genome and chromosomal organization provide insight into shared whole-genome duplications across the heath family (Ericaceae).</title>
        <authorList>
            <person name="Soza V.L."/>
            <person name="Lindsley D."/>
            <person name="Waalkes A."/>
            <person name="Ramage E."/>
            <person name="Patwardhan R.P."/>
            <person name="Burton J.N."/>
            <person name="Adey A."/>
            <person name="Kumar A."/>
            <person name="Qiu R."/>
            <person name="Shendure J."/>
            <person name="Hall B."/>
        </authorList>
    </citation>
    <scope>NUCLEOTIDE SEQUENCE [LARGE SCALE GENOMIC DNA]</scope>
    <source>
        <strain evidence="7">RSF 1966-606</strain>
    </source>
</reference>
<keyword evidence="5" id="KW-0472">Membrane</keyword>
<feature type="domain" description="GRF-type" evidence="6">
    <location>
        <begin position="6"/>
        <end position="48"/>
    </location>
</feature>
<dbReference type="Proteomes" id="UP000428333">
    <property type="component" value="Linkage Group LG08"/>
</dbReference>
<sequence>MEGQFCYCGKVEKTTTSWTDSNPGRRFICCESYGKAGACGYFMWIDPPMCARSKVVIPGLIRSNGRLEAQLKRQNKMKQLLGLALITSWVLWFCVLAWVLLYK</sequence>
<organism evidence="7 8">
    <name type="scientific">Rhododendron williamsianum</name>
    <dbReference type="NCBI Taxonomy" id="262921"/>
    <lineage>
        <taxon>Eukaryota</taxon>
        <taxon>Viridiplantae</taxon>
        <taxon>Streptophyta</taxon>
        <taxon>Embryophyta</taxon>
        <taxon>Tracheophyta</taxon>
        <taxon>Spermatophyta</taxon>
        <taxon>Magnoliopsida</taxon>
        <taxon>eudicotyledons</taxon>
        <taxon>Gunneridae</taxon>
        <taxon>Pentapetalae</taxon>
        <taxon>asterids</taxon>
        <taxon>Ericales</taxon>
        <taxon>Ericaceae</taxon>
        <taxon>Ericoideae</taxon>
        <taxon>Rhodoreae</taxon>
        <taxon>Rhododendron</taxon>
    </lineage>
</organism>
<evidence type="ECO:0000313" key="8">
    <source>
        <dbReference type="Proteomes" id="UP000428333"/>
    </source>
</evidence>
<evidence type="ECO:0000256" key="4">
    <source>
        <dbReference type="PROSITE-ProRule" id="PRU01343"/>
    </source>
</evidence>
<proteinExistence type="predicted"/>
<dbReference type="Pfam" id="PF06839">
    <property type="entry name" value="Zn_ribbon_GRF"/>
    <property type="match status" value="1"/>
</dbReference>
<evidence type="ECO:0000259" key="6">
    <source>
        <dbReference type="PROSITE" id="PS51999"/>
    </source>
</evidence>
<dbReference type="EMBL" id="QEFC01002119">
    <property type="protein sequence ID" value="KAE9454394.1"/>
    <property type="molecule type" value="Genomic_DNA"/>
</dbReference>
<keyword evidence="2 4" id="KW-0863">Zinc-finger</keyword>
<feature type="transmembrane region" description="Helical" evidence="5">
    <location>
        <begin position="80"/>
        <end position="101"/>
    </location>
</feature>
<dbReference type="PROSITE" id="PS51999">
    <property type="entry name" value="ZF_GRF"/>
    <property type="match status" value="1"/>
</dbReference>
<accession>A0A6A4LCY7</accession>
<keyword evidence="1" id="KW-0479">Metal-binding</keyword>
<evidence type="ECO:0000256" key="5">
    <source>
        <dbReference type="SAM" id="Phobius"/>
    </source>
</evidence>
<evidence type="ECO:0000256" key="2">
    <source>
        <dbReference type="ARBA" id="ARBA00022771"/>
    </source>
</evidence>
<keyword evidence="5" id="KW-0812">Transmembrane</keyword>
<gene>
    <name evidence="7" type="ORF">C3L33_13710</name>
</gene>
<dbReference type="PANTHER" id="PTHR33248">
    <property type="entry name" value="ZINC ION-BINDING PROTEIN"/>
    <property type="match status" value="1"/>
</dbReference>
<feature type="non-terminal residue" evidence="7">
    <location>
        <position position="1"/>
    </location>
</feature>
<dbReference type="InterPro" id="IPR010666">
    <property type="entry name" value="Znf_GRF"/>
</dbReference>
<comment type="caution">
    <text evidence="7">The sequence shown here is derived from an EMBL/GenBank/DDBJ whole genome shotgun (WGS) entry which is preliminary data.</text>
</comment>
<protein>
    <recommendedName>
        <fullName evidence="6">GRF-type domain-containing protein</fullName>
    </recommendedName>
</protein>
<evidence type="ECO:0000313" key="7">
    <source>
        <dbReference type="EMBL" id="KAE9454394.1"/>
    </source>
</evidence>
<dbReference type="GO" id="GO:0008270">
    <property type="term" value="F:zinc ion binding"/>
    <property type="evidence" value="ECO:0007669"/>
    <property type="project" value="UniProtKB-KW"/>
</dbReference>
<dbReference type="AlphaFoldDB" id="A0A6A4LCY7"/>
<keyword evidence="8" id="KW-1185">Reference proteome</keyword>